<name>A0A0K1P5V3_9MOLU</name>
<reference evidence="1 2" key="1">
    <citation type="journal article" date="2015" name="Genome Announc.">
        <title>Complete Genome Sequence of Spiroplasma turonicum Strain Tab4cT, a Parasite of a Horse Fly, Haematopota sp. (Diptera: Tabanidae).</title>
        <authorList>
            <person name="Davis R.E."/>
            <person name="Shao J."/>
            <person name="Zhao Y."/>
            <person name="Gasparich G.E."/>
            <person name="Gaynor B.J."/>
            <person name="Donofrio N."/>
        </authorList>
    </citation>
    <scope>NUCLEOTIDE SEQUENCE [LARGE SCALE GENOMIC DNA]</scope>
    <source>
        <strain evidence="1 2">Tab4c</strain>
    </source>
</reference>
<dbReference type="PATRIC" id="fig|216946.3.peg.449"/>
<organism evidence="1 2">
    <name type="scientific">Spiroplasma turonicum</name>
    <dbReference type="NCBI Taxonomy" id="216946"/>
    <lineage>
        <taxon>Bacteria</taxon>
        <taxon>Bacillati</taxon>
        <taxon>Mycoplasmatota</taxon>
        <taxon>Mollicutes</taxon>
        <taxon>Entomoplasmatales</taxon>
        <taxon>Spiroplasmataceae</taxon>
        <taxon>Spiroplasma</taxon>
    </lineage>
</organism>
<keyword evidence="2" id="KW-1185">Reference proteome</keyword>
<evidence type="ECO:0000313" key="2">
    <source>
        <dbReference type="Proteomes" id="UP000067243"/>
    </source>
</evidence>
<dbReference type="KEGG" id="stur:STURON_00447"/>
<protein>
    <submittedName>
        <fullName evidence="1">Oligopeptide-binding protein SarA</fullName>
    </submittedName>
</protein>
<evidence type="ECO:0000313" key="1">
    <source>
        <dbReference type="EMBL" id="AKU79693.1"/>
    </source>
</evidence>
<dbReference type="RefSeq" id="WP_075048287.1">
    <property type="nucleotide sequence ID" value="NZ_CP012328.1"/>
</dbReference>
<sequence length="542" mass="61902">MLTYTVFAPIHDNAVSNPAVDSDFKMGYYSGAFLPKSFSIDSTIVLDKNPNYHFASETKINRIREIHTSGTVSQTRDLFEANTINNYLINTNDQSGWDKYVGNASEPIKTDGLVRYDEDAEDAYTQMLFFNFLNSSYFGDTNAKKEAIIKSKLFQFSGTREFFFANLDRSIWGKYYSKIFDGDRSVSSNVRNTFVPDFIKSESKDFQTIEAEQINSEKLYGNAGTNVKKEDIKDGENFYSARAYGLEITNNSSKLKTAQSESAKKLREDLSSADNDLKEALKDGKKITLKTYLDPSKTTDERAALIEMFKTFSAIENNPITIDVITSRTSNEYQQMLDDGVEDLAISGWSPDYADAMSYSNTLKINGDHGMHFRFGQLYQFDDSKTPLNQFDSESADDTFTRLKNAHKDMYNELLIQNGEGENLFKSRYNYSKELVNVDETESGLKRNEDFAKLEAQTLYKDYFAMPLIRRSPSMTFTITNLVPFTSSRVPYGLSALQFGNYDFSSKLLSYDKIEDLRIAYLSKKDEVDKDKTKYRDSLAWQ</sequence>
<dbReference type="Proteomes" id="UP000067243">
    <property type="component" value="Chromosome"/>
</dbReference>
<proteinExistence type="predicted"/>
<gene>
    <name evidence="1" type="ORF">STURON_00447</name>
</gene>
<accession>A0A0K1P5V3</accession>
<dbReference type="Gene3D" id="3.10.105.10">
    <property type="entry name" value="Dipeptide-binding Protein, Domain 3"/>
    <property type="match status" value="1"/>
</dbReference>
<dbReference type="Gene3D" id="3.40.190.10">
    <property type="entry name" value="Periplasmic binding protein-like II"/>
    <property type="match status" value="1"/>
</dbReference>
<dbReference type="AlphaFoldDB" id="A0A0K1P5V3"/>
<dbReference type="EMBL" id="CP012328">
    <property type="protein sequence ID" value="AKU79693.1"/>
    <property type="molecule type" value="Genomic_DNA"/>
</dbReference>
<dbReference type="SUPFAM" id="SSF53850">
    <property type="entry name" value="Periplasmic binding protein-like II"/>
    <property type="match status" value="1"/>
</dbReference>